<dbReference type="eggNOG" id="ENOG502QQFT">
    <property type="taxonomic scope" value="Eukaryota"/>
</dbReference>
<evidence type="ECO:0000256" key="1">
    <source>
        <dbReference type="ARBA" id="ARBA00022722"/>
    </source>
</evidence>
<keyword evidence="7" id="KW-1185">Reference proteome</keyword>
<organism evidence="7">
    <name type="scientific">Naegleria gruberi</name>
    <name type="common">Amoeba</name>
    <dbReference type="NCBI Taxonomy" id="5762"/>
    <lineage>
        <taxon>Eukaryota</taxon>
        <taxon>Discoba</taxon>
        <taxon>Heterolobosea</taxon>
        <taxon>Tetramitia</taxon>
        <taxon>Eutetramitia</taxon>
        <taxon>Vahlkampfiidae</taxon>
        <taxon>Naegleria</taxon>
    </lineage>
</organism>
<dbReference type="SUPFAM" id="SSF48097">
    <property type="entry name" value="Regulator of G-protein signaling, RGS"/>
    <property type="match status" value="1"/>
</dbReference>
<evidence type="ECO:0000313" key="6">
    <source>
        <dbReference type="EMBL" id="EFC39349.1"/>
    </source>
</evidence>
<dbReference type="RefSeq" id="XP_002672093.1">
    <property type="nucleotide sequence ID" value="XM_002672047.1"/>
</dbReference>
<proteinExistence type="predicted"/>
<dbReference type="PRINTS" id="PR00130">
    <property type="entry name" value="DNASEI"/>
</dbReference>
<keyword evidence="3" id="KW-1015">Disulfide bond</keyword>
<dbReference type="InterPro" id="IPR016202">
    <property type="entry name" value="DNase_I"/>
</dbReference>
<feature type="compositionally biased region" description="Low complexity" evidence="4">
    <location>
        <begin position="240"/>
        <end position="264"/>
    </location>
</feature>
<keyword evidence="2" id="KW-0378">Hydrolase</keyword>
<dbReference type="GO" id="GO:0004530">
    <property type="term" value="F:deoxyribonuclease I activity"/>
    <property type="evidence" value="ECO:0007669"/>
    <property type="project" value="TreeGrafter"/>
</dbReference>
<evidence type="ECO:0000256" key="2">
    <source>
        <dbReference type="ARBA" id="ARBA00022801"/>
    </source>
</evidence>
<accession>D2VUY9</accession>
<evidence type="ECO:0000256" key="3">
    <source>
        <dbReference type="ARBA" id="ARBA00023157"/>
    </source>
</evidence>
<dbReference type="KEGG" id="ngr:NAEGRDRAFT_72832"/>
<name>D2VUY9_NAEGR</name>
<feature type="region of interest" description="Disordered" evidence="4">
    <location>
        <begin position="394"/>
        <end position="414"/>
    </location>
</feature>
<feature type="compositionally biased region" description="Low complexity" evidence="4">
    <location>
        <begin position="37"/>
        <end position="74"/>
    </location>
</feature>
<feature type="region of interest" description="Disordered" evidence="4">
    <location>
        <begin position="285"/>
        <end position="304"/>
    </location>
</feature>
<dbReference type="AlphaFoldDB" id="D2VUY9"/>
<dbReference type="OMA" id="NAHIHEN"/>
<feature type="compositionally biased region" description="Low complexity" evidence="4">
    <location>
        <begin position="180"/>
        <end position="203"/>
    </location>
</feature>
<dbReference type="InterPro" id="IPR033125">
    <property type="entry name" value="DNASE_I_2"/>
</dbReference>
<feature type="region of interest" description="Disordered" evidence="4">
    <location>
        <begin position="153"/>
        <end position="203"/>
    </location>
</feature>
<feature type="compositionally biased region" description="Low complexity" evidence="4">
    <location>
        <begin position="10"/>
        <end position="20"/>
    </location>
</feature>
<keyword evidence="1" id="KW-0540">Nuclease</keyword>
<feature type="compositionally biased region" description="Polar residues" evidence="4">
    <location>
        <begin position="153"/>
        <end position="162"/>
    </location>
</feature>
<dbReference type="GO" id="GO:0006308">
    <property type="term" value="P:DNA catabolic process"/>
    <property type="evidence" value="ECO:0007669"/>
    <property type="project" value="InterPro"/>
</dbReference>
<feature type="region of interest" description="Disordered" evidence="4">
    <location>
        <begin position="87"/>
        <end position="126"/>
    </location>
</feature>
<dbReference type="PANTHER" id="PTHR11371">
    <property type="entry name" value="DEOXYRIBONUCLEASE"/>
    <property type="match status" value="1"/>
</dbReference>
<dbReference type="Gene3D" id="3.60.10.10">
    <property type="entry name" value="Endonuclease/exonuclease/phosphatase"/>
    <property type="match status" value="1"/>
</dbReference>
<dbReference type="GO" id="GO:0003677">
    <property type="term" value="F:DNA binding"/>
    <property type="evidence" value="ECO:0007669"/>
    <property type="project" value="TreeGrafter"/>
</dbReference>
<dbReference type="PROSITE" id="PS50132">
    <property type="entry name" value="RGS"/>
    <property type="match status" value="1"/>
</dbReference>
<protein>
    <submittedName>
        <fullName evidence="6">Predicted protein</fullName>
    </submittedName>
</protein>
<dbReference type="OrthoDB" id="10061407at2759"/>
<feature type="domain" description="RGS" evidence="5">
    <location>
        <begin position="438"/>
        <end position="470"/>
    </location>
</feature>
<dbReference type="GO" id="GO:0005634">
    <property type="term" value="C:nucleus"/>
    <property type="evidence" value="ECO:0007669"/>
    <property type="project" value="TreeGrafter"/>
</dbReference>
<evidence type="ECO:0000313" key="7">
    <source>
        <dbReference type="Proteomes" id="UP000006671"/>
    </source>
</evidence>
<dbReference type="SMART" id="SM00476">
    <property type="entry name" value="DNaseIc"/>
    <property type="match status" value="1"/>
</dbReference>
<dbReference type="InterPro" id="IPR036305">
    <property type="entry name" value="RGS_sf"/>
</dbReference>
<evidence type="ECO:0000256" key="4">
    <source>
        <dbReference type="SAM" id="MobiDB-lite"/>
    </source>
</evidence>
<dbReference type="Proteomes" id="UP000006671">
    <property type="component" value="Unassembled WGS sequence"/>
</dbReference>
<dbReference type="EMBL" id="GG738900">
    <property type="protein sequence ID" value="EFC39349.1"/>
    <property type="molecule type" value="Genomic_DNA"/>
</dbReference>
<dbReference type="PANTHER" id="PTHR11371:SF31">
    <property type="entry name" value="EXTRACELLULAR NUCLEASE"/>
    <property type="match status" value="1"/>
</dbReference>
<dbReference type="InterPro" id="IPR036691">
    <property type="entry name" value="Endo/exonu/phosph_ase_sf"/>
</dbReference>
<feature type="compositionally biased region" description="Polar residues" evidence="4">
    <location>
        <begin position="405"/>
        <end position="414"/>
    </location>
</feature>
<feature type="region of interest" description="Disordered" evidence="4">
    <location>
        <begin position="240"/>
        <end position="273"/>
    </location>
</feature>
<dbReference type="PROSITE" id="PS00918">
    <property type="entry name" value="DNASE_I_2"/>
    <property type="match status" value="1"/>
</dbReference>
<dbReference type="STRING" id="5762.D2VUY9"/>
<sequence length="1049" mass="115959">MNNNNKEGVSTSSSPTHQPTTTPPPPHKTFSMPHIPSLSLQKLSNSSSSISTQDAPPSTTTSSSSSSRGQTTPRTLFESFKRKLSRGFLSPRSSSPPTTNNHNNNSSSSTSASLSSSSNSFEQQAQTKRATSFMVVEDDPTLLSVQQHTTTANTMTDYTLSPPTSPLNGMPNHHHQNHHNLGVTSPTTTTTSSLSPSSRTSSFSSVYSLYNGSSLNMGNYSNGANNNNSNHTTIITQQNSFTTTTPTTPSSPGTNSSSSSLSGSNKKAKKRGSFLSMITNVKATSGGSVGGGSSQQPKSQPPIDSLFDETRAELEASPRVANSKKKKSLSNSFSNYEEDLSIKTNNLFNRSRNRSKSASNQLDVPKISLFNTISSSPSASNSLLTPNGSVLSDNGSPFSGLNPESPKSATSPRVSFQRLTLGSGIDDAPEYLDTTDDEFRQLMDSENGREIFFAFIQKHSHSEQIEFLQETIRLYQDNASVLPKCTSPSSNAHIHENTPFSVSLPDNGDNQLGRCLSPPSSSSFIGSSSLYDSTFESQSSVPHFSSSISSIGTLKKVISKNKLSKQSSTIEDKSLISTSEILMRYKQQKLQTIQQSIISQPSQQPHVFFGFNLYHIDNLVNKFILEHSPKELNLSKRQRQKVLDLFEKLKNEKLEFLNREVYVEGAGVKKIPYTLYTDILVTEEEFVEIFREIISVINLQLKLECFREFRRSKEYLDVILCNMGDVIGVASVVGSMSQDKLEALVSPRRHILNRLGKSRRLSEADLGKSEFSPYPFGERGQSNIKTPRTMMRNMKNPLELFQYDFQLSERLGRTSSKEQYAFLYNPEKVKFVKTLQYIDTNDWFERPPYTFVFQSAVVSNSPQFAITGCHIKPEAAVDEMSKLVNVTDSYSSETFYPNVILSGDFNAGCSYVSNSQWSQVALRTDTRFSWLISDQADTTVAVSSCPYDRFVIFQNAAKRNITTGDGFEYSNVGIFRFDSEYGFNTTYAATVSDHYPIYMSINVKTPTPTTSSSVIIPKNSTIVLSQANSQLSAYIGYLIMFICLCFVQM</sequence>
<dbReference type="InterPro" id="IPR016137">
    <property type="entry name" value="RGS"/>
</dbReference>
<gene>
    <name evidence="6" type="ORF">NAEGRDRAFT_72832</name>
</gene>
<dbReference type="InParanoid" id="D2VUY9"/>
<dbReference type="VEuPathDB" id="AmoebaDB:NAEGRDRAFT_72832"/>
<dbReference type="Gene3D" id="1.10.167.10">
    <property type="entry name" value="Regulator of G-protein Signalling 4, domain 2"/>
    <property type="match status" value="2"/>
</dbReference>
<dbReference type="SUPFAM" id="SSF56219">
    <property type="entry name" value="DNase I-like"/>
    <property type="match status" value="1"/>
</dbReference>
<feature type="compositionally biased region" description="Low complexity" evidence="4">
    <location>
        <begin position="90"/>
        <end position="120"/>
    </location>
</feature>
<feature type="region of interest" description="Disordered" evidence="4">
    <location>
        <begin position="1"/>
        <end position="74"/>
    </location>
</feature>
<evidence type="ECO:0000259" key="5">
    <source>
        <dbReference type="PROSITE" id="PS50132"/>
    </source>
</evidence>
<dbReference type="InterPro" id="IPR044926">
    <property type="entry name" value="RGS_subdomain_2"/>
</dbReference>
<dbReference type="GeneID" id="8850854"/>
<reference evidence="6 7" key="1">
    <citation type="journal article" date="2010" name="Cell">
        <title>The genome of Naegleria gruberi illuminates early eukaryotic versatility.</title>
        <authorList>
            <person name="Fritz-Laylin L.K."/>
            <person name="Prochnik S.E."/>
            <person name="Ginger M.L."/>
            <person name="Dacks J.B."/>
            <person name="Carpenter M.L."/>
            <person name="Field M.C."/>
            <person name="Kuo A."/>
            <person name="Paredez A."/>
            <person name="Chapman J."/>
            <person name="Pham J."/>
            <person name="Shu S."/>
            <person name="Neupane R."/>
            <person name="Cipriano M."/>
            <person name="Mancuso J."/>
            <person name="Tu H."/>
            <person name="Salamov A."/>
            <person name="Lindquist E."/>
            <person name="Shapiro H."/>
            <person name="Lucas S."/>
            <person name="Grigoriev I.V."/>
            <person name="Cande W.Z."/>
            <person name="Fulton C."/>
            <person name="Rokhsar D.S."/>
            <person name="Dawson S.C."/>
        </authorList>
    </citation>
    <scope>NUCLEOTIDE SEQUENCE [LARGE SCALE GENOMIC DNA]</scope>
    <source>
        <strain evidence="6 7">NEG-M</strain>
    </source>
</reference>